<accession>A0A9X1SR68</accession>
<evidence type="ECO:0000313" key="1">
    <source>
        <dbReference type="EMBL" id="MCD5309357.1"/>
    </source>
</evidence>
<gene>
    <name evidence="1" type="ORF">LR394_00490</name>
</gene>
<evidence type="ECO:0000313" key="2">
    <source>
        <dbReference type="Proteomes" id="UP001138997"/>
    </source>
</evidence>
<dbReference type="AlphaFoldDB" id="A0A9X1SR68"/>
<dbReference type="Proteomes" id="UP001138997">
    <property type="component" value="Unassembled WGS sequence"/>
</dbReference>
<organism evidence="1 2">
    <name type="scientific">Kineosporia babensis</name>
    <dbReference type="NCBI Taxonomy" id="499548"/>
    <lineage>
        <taxon>Bacteria</taxon>
        <taxon>Bacillati</taxon>
        <taxon>Actinomycetota</taxon>
        <taxon>Actinomycetes</taxon>
        <taxon>Kineosporiales</taxon>
        <taxon>Kineosporiaceae</taxon>
        <taxon>Kineosporia</taxon>
    </lineage>
</organism>
<reference evidence="1" key="1">
    <citation type="submission" date="2021-11" db="EMBL/GenBank/DDBJ databases">
        <title>Streptomyces corallinus and Kineosporia corallina sp. nov., two new coral-derived marine actinobacteria.</title>
        <authorList>
            <person name="Buangrab K."/>
            <person name="Sutthacheep M."/>
            <person name="Yeemin T."/>
            <person name="Harunari E."/>
            <person name="Igarashi Y."/>
            <person name="Sripreechasak P."/>
            <person name="Kanchanasin P."/>
            <person name="Tanasupawat S."/>
            <person name="Phongsopitanun W."/>
        </authorList>
    </citation>
    <scope>NUCLEOTIDE SEQUENCE</scope>
    <source>
        <strain evidence="1">JCM 31032</strain>
    </source>
</reference>
<name>A0A9X1SR68_9ACTN</name>
<dbReference type="RefSeq" id="WP_231438284.1">
    <property type="nucleotide sequence ID" value="NZ_JAJOMB010000001.1"/>
</dbReference>
<sequence>MFAQVTATSPGGPVGKRRHRTRYLLAAAIAALGTVLAPVFGGSNAAIADWTSKPRPVTQEEWTYWEKQCNTWPDQQFEARIVEARGEHFGMAYLVSSDGLREVTCLLTDETPLPANYDGSGQQINGYAVKEPAAADALTSSTVMKVDLFAGVQYVATGRVGDDVAAISFDAGGVYAEATLKDGYFAAWWPERRPKTLLGQLAESGMPNPDVKITLKDGTSRIQPIQDFYFRRQ</sequence>
<comment type="caution">
    <text evidence="1">The sequence shown here is derived from an EMBL/GenBank/DDBJ whole genome shotgun (WGS) entry which is preliminary data.</text>
</comment>
<dbReference type="EMBL" id="JAJOMB010000001">
    <property type="protein sequence ID" value="MCD5309357.1"/>
    <property type="molecule type" value="Genomic_DNA"/>
</dbReference>
<protein>
    <submittedName>
        <fullName evidence="1">Uncharacterized protein</fullName>
    </submittedName>
</protein>
<keyword evidence="2" id="KW-1185">Reference proteome</keyword>
<proteinExistence type="predicted"/>